<evidence type="ECO:0000313" key="2">
    <source>
        <dbReference type="RefSeq" id="XP_072796975.1"/>
    </source>
</evidence>
<gene>
    <name evidence="2" type="primary">LOC116279245</name>
</gene>
<dbReference type="RefSeq" id="XP_072796975.1">
    <property type="nucleotide sequence ID" value="XM_072940874.1"/>
</dbReference>
<protein>
    <submittedName>
        <fullName evidence="2">E3 ubiquitin-protein ligase HERC2-like</fullName>
    </submittedName>
</protein>
<dbReference type="GeneID" id="116279245"/>
<reference evidence="2" key="1">
    <citation type="submission" date="2025-08" db="UniProtKB">
        <authorList>
            <consortium name="RefSeq"/>
        </authorList>
    </citation>
    <scope>IDENTIFICATION</scope>
</reference>
<proteinExistence type="predicted"/>
<organism evidence="1 2">
    <name type="scientific">Vicugna pacos</name>
    <name type="common">Alpaca</name>
    <name type="synonym">Lama pacos</name>
    <dbReference type="NCBI Taxonomy" id="30538"/>
    <lineage>
        <taxon>Eukaryota</taxon>
        <taxon>Metazoa</taxon>
        <taxon>Chordata</taxon>
        <taxon>Craniata</taxon>
        <taxon>Vertebrata</taxon>
        <taxon>Euteleostomi</taxon>
        <taxon>Mammalia</taxon>
        <taxon>Eutheria</taxon>
        <taxon>Laurasiatheria</taxon>
        <taxon>Artiodactyla</taxon>
        <taxon>Tylopoda</taxon>
        <taxon>Camelidae</taxon>
        <taxon>Vicugna</taxon>
    </lineage>
</organism>
<keyword evidence="1" id="KW-1185">Reference proteome</keyword>
<evidence type="ECO:0000313" key="1">
    <source>
        <dbReference type="Proteomes" id="UP001652581"/>
    </source>
</evidence>
<sequence length="126" mass="14040">MRLLIPTGWEWSDWSSELYIPGDALTWKFISDGSVNGWGWHFIVYPITVAMGPKDLLFDHCILSCPSVDFVTCLLDFRLNLASNRSTVPCLAASLVACVQLSASEFYRQRSRRPGGRPSRGSAEAV</sequence>
<name>A0ABM5BKQ1_VICPA</name>
<dbReference type="Proteomes" id="UP001652581">
    <property type="component" value="Chromosome 17"/>
</dbReference>
<accession>A0ABM5BKQ1</accession>